<dbReference type="EMBL" id="FNEZ01000007">
    <property type="protein sequence ID" value="SDK51356.1"/>
    <property type="molecule type" value="Genomic_DNA"/>
</dbReference>
<evidence type="ECO:0008006" key="3">
    <source>
        <dbReference type="Google" id="ProtNLM"/>
    </source>
</evidence>
<dbReference type="Proteomes" id="UP000199580">
    <property type="component" value="Unassembled WGS sequence"/>
</dbReference>
<organism evidence="1 2">
    <name type="scientific">Flavobacterium noncentrifugens</name>
    <dbReference type="NCBI Taxonomy" id="1128970"/>
    <lineage>
        <taxon>Bacteria</taxon>
        <taxon>Pseudomonadati</taxon>
        <taxon>Bacteroidota</taxon>
        <taxon>Flavobacteriia</taxon>
        <taxon>Flavobacteriales</taxon>
        <taxon>Flavobacteriaceae</taxon>
        <taxon>Flavobacterium</taxon>
    </lineage>
</organism>
<accession>A0A1G9CIC4</accession>
<sequence length="101" mass="11254">MKENYHYATVTEAINNLRKEGFSVDFNIVDNWIAYHSGKFDTDEFNIVEVYRYEGESDPGDEAVVYAIESTSGIKGILVAGYGASSDSISTKMLQKLAMRA</sequence>
<reference evidence="1 2" key="1">
    <citation type="submission" date="2016-10" db="EMBL/GenBank/DDBJ databases">
        <authorList>
            <person name="de Groot N.N."/>
        </authorList>
    </citation>
    <scope>NUCLEOTIDE SEQUENCE [LARGE SCALE GENOMIC DNA]</scope>
    <source>
        <strain evidence="1 2">CGMCC 1.10076</strain>
    </source>
</reference>
<evidence type="ECO:0000313" key="2">
    <source>
        <dbReference type="Proteomes" id="UP000199580"/>
    </source>
</evidence>
<keyword evidence="2" id="KW-1185">Reference proteome</keyword>
<dbReference type="OrthoDB" id="8418771at2"/>
<proteinExistence type="predicted"/>
<protein>
    <recommendedName>
        <fullName evidence="3">Phosphoribosylpyrophosphate synthetase</fullName>
    </recommendedName>
</protein>
<name>A0A1G9CIC4_9FLAO</name>
<evidence type="ECO:0000313" key="1">
    <source>
        <dbReference type="EMBL" id="SDK51356.1"/>
    </source>
</evidence>
<gene>
    <name evidence="1" type="ORF">SAMN04487935_3537</name>
</gene>
<dbReference type="AlphaFoldDB" id="A0A1G9CIC4"/>
<dbReference type="STRING" id="1128970.SAMN04487935_3537"/>
<dbReference type="RefSeq" id="WP_091398686.1">
    <property type="nucleotide sequence ID" value="NZ_BKAI01000010.1"/>
</dbReference>